<accession>A0A067XSQ9</accession>
<organism evidence="2">
    <name type="scientific">uncultured marine bacterium PPT_M1</name>
    <dbReference type="NCBI Taxonomy" id="1381396"/>
    <lineage>
        <taxon>Bacteria</taxon>
        <taxon>environmental samples</taxon>
    </lineage>
</organism>
<feature type="compositionally biased region" description="Low complexity" evidence="1">
    <location>
        <begin position="749"/>
        <end position="770"/>
    </location>
</feature>
<evidence type="ECO:0000313" key="2">
    <source>
        <dbReference type="EMBL" id="AGT45847.1"/>
    </source>
</evidence>
<reference evidence="2" key="1">
    <citation type="submission" date="2013-03" db="EMBL/GenBank/DDBJ databases">
        <authorList>
            <person name="Tan H."/>
            <person name="Mooij M.J."/>
            <person name="Barret M."/>
            <person name="O'Gara F."/>
        </authorList>
    </citation>
    <scope>NUCLEOTIDE SEQUENCE</scope>
</reference>
<protein>
    <submittedName>
        <fullName evidence="2">Uncharacterized protein</fullName>
    </submittedName>
</protein>
<proteinExistence type="predicted"/>
<dbReference type="EMBL" id="KC770997">
    <property type="protein sequence ID" value="AGT45847.1"/>
    <property type="molecule type" value="Genomic_DNA"/>
</dbReference>
<gene>
    <name evidence="2" type="ORF">PPT_M1_02</name>
</gene>
<dbReference type="AlphaFoldDB" id="A0A067XSQ9"/>
<feature type="region of interest" description="Disordered" evidence="1">
    <location>
        <begin position="604"/>
        <end position="637"/>
    </location>
</feature>
<feature type="region of interest" description="Disordered" evidence="1">
    <location>
        <begin position="716"/>
        <end position="803"/>
    </location>
</feature>
<sequence length="889" mass="97413">MRHPGIPSQLSKLLLVLVLLNAATGYGELCNRNPLKPSMLPPCLSIADKLTQAHEAAKDFVRGVDLLNTQIASARSRFWKAFPSGPGLDAAEMAFLEALRDKDEYYLSFCLIEGVNGRVPKLMNFIDMMGGGSTFLDVMSGGDAYKKFPTNVDSGIRPYAFPLFVAWVDALRKAEGRETDGNMATPFIMASAILDKSNWRKAYEDARNWAEFISSGVDVPKYVTPQIYLLRQMEADLCLVLAAAKPADLPEPTAAALAQYNFFVKMFGEKEVLAAAGKVLRTPKNSVGGLAKRADVAIGPYVMPPHPSPYLLFLTEVTNASPRNYAISLCIDAYGLPRVFYREKWADAFSVYNQLVAKYGEANMMAAATRLKAAPKDSEGRLKGDPQYNRQIYWFDTLLKNPKATLPGAVPHFRASSYDPRWLGKTVEVRGTVSRVDLDQSGSPKYATIHFKEAGAANITGYSPHSDMLQEMYGENFSALVGKVVEVYGEVNPWKGGAGVRIIDRDQVNVLDASALGPDFKDSQPDWWTAAKPAEILVDSPQYLAWKKFPPGTTVAYVDRLLYESQPGSNLYTRSKTGRTSLRLDSIDDKQAILTVNSTVYQMNGRSSSSERQINYQAKQAPGQSERRTPNESGQETLEISGKKIATHWERSFGILAGTFAQPDKQKFVKTWTSDDVPGGLVLKNQQDYREVLQGQTYRSITQTILESVENVEPEFTSPIASEPAAQPGVPNRVTAPASTVANQPVAKPAPGTPASSTSPTTTSQPETRSATTTKEPDPAPPSTPKRRFGWPPMPAPAHSASSQVEFAKQYSAVMVRASRARGNLNQLERRQASSGTELPENVSAARDRLDVEMRAVAVAMRTHNSGQAEQSLHAAEDALATIEQFLAK</sequence>
<name>A0A067XSQ9_9BACT</name>
<feature type="compositionally biased region" description="Polar residues" evidence="1">
    <location>
        <begin position="604"/>
        <end position="618"/>
    </location>
</feature>
<evidence type="ECO:0000256" key="1">
    <source>
        <dbReference type="SAM" id="MobiDB-lite"/>
    </source>
</evidence>